<comment type="caution">
    <text evidence="2">The sequence shown here is derived from an EMBL/GenBank/DDBJ whole genome shotgun (WGS) entry which is preliminary data.</text>
</comment>
<accession>A0ABU2C3G5</accession>
<dbReference type="EMBL" id="JAVDXT010000001">
    <property type="protein sequence ID" value="MDR7375881.1"/>
    <property type="molecule type" value="Genomic_DNA"/>
</dbReference>
<protein>
    <submittedName>
        <fullName evidence="2">Heme-degrading monooxygenase HmoA</fullName>
    </submittedName>
</protein>
<dbReference type="InterPro" id="IPR007138">
    <property type="entry name" value="ABM_dom"/>
</dbReference>
<gene>
    <name evidence="2" type="ORF">J2X19_000539</name>
</gene>
<dbReference type="PANTHER" id="PTHR37811">
    <property type="entry name" value="BLL5343 PROTEIN"/>
    <property type="match status" value="1"/>
</dbReference>
<evidence type="ECO:0000313" key="2">
    <source>
        <dbReference type="EMBL" id="MDR7375881.1"/>
    </source>
</evidence>
<dbReference type="Pfam" id="PF03992">
    <property type="entry name" value="ABM"/>
    <property type="match status" value="1"/>
</dbReference>
<name>A0ABU2C3G5_9BURK</name>
<evidence type="ECO:0000313" key="3">
    <source>
        <dbReference type="Proteomes" id="UP001180487"/>
    </source>
</evidence>
<keyword evidence="2" id="KW-0560">Oxidoreductase</keyword>
<keyword evidence="2" id="KW-0503">Monooxygenase</keyword>
<dbReference type="InterPro" id="IPR011008">
    <property type="entry name" value="Dimeric_a/b-barrel"/>
</dbReference>
<proteinExistence type="predicted"/>
<organism evidence="2 3">
    <name type="scientific">Rhodoferax ferrireducens</name>
    <dbReference type="NCBI Taxonomy" id="192843"/>
    <lineage>
        <taxon>Bacteria</taxon>
        <taxon>Pseudomonadati</taxon>
        <taxon>Pseudomonadota</taxon>
        <taxon>Betaproteobacteria</taxon>
        <taxon>Burkholderiales</taxon>
        <taxon>Comamonadaceae</taxon>
        <taxon>Rhodoferax</taxon>
    </lineage>
</organism>
<dbReference type="SUPFAM" id="SSF54909">
    <property type="entry name" value="Dimeric alpha+beta barrel"/>
    <property type="match status" value="1"/>
</dbReference>
<dbReference type="Gene3D" id="3.30.70.100">
    <property type="match status" value="1"/>
</dbReference>
<evidence type="ECO:0000259" key="1">
    <source>
        <dbReference type="PROSITE" id="PS51725"/>
    </source>
</evidence>
<dbReference type="Proteomes" id="UP001180487">
    <property type="component" value="Unassembled WGS sequence"/>
</dbReference>
<dbReference type="RefSeq" id="WP_310370417.1">
    <property type="nucleotide sequence ID" value="NZ_JAVDXT010000001.1"/>
</dbReference>
<keyword evidence="3" id="KW-1185">Reference proteome</keyword>
<dbReference type="PANTHER" id="PTHR37811:SF2">
    <property type="entry name" value="ABM DOMAIN-CONTAINING PROTEIN"/>
    <property type="match status" value="1"/>
</dbReference>
<reference evidence="2 3" key="1">
    <citation type="submission" date="2023-07" db="EMBL/GenBank/DDBJ databases">
        <title>Sorghum-associated microbial communities from plants grown in Nebraska, USA.</title>
        <authorList>
            <person name="Schachtman D."/>
        </authorList>
    </citation>
    <scope>NUCLEOTIDE SEQUENCE [LARGE SCALE GENOMIC DNA]</scope>
    <source>
        <strain evidence="2 3">BE313</strain>
    </source>
</reference>
<dbReference type="GO" id="GO:0004497">
    <property type="term" value="F:monooxygenase activity"/>
    <property type="evidence" value="ECO:0007669"/>
    <property type="project" value="UniProtKB-KW"/>
</dbReference>
<dbReference type="InterPro" id="IPR052936">
    <property type="entry name" value="Jasmonate_Hydroxylase-like"/>
</dbReference>
<sequence>MIAVIFEVIPQPEHQQEYLDIAADLRPLLEQIDGFISIERFQSLSQPGKLLSLSFFRDEAAVQQWRQLEAHRAAQAKGRASIFQDYRLRIASVLRDYGLHEREQAPADSRARHGGPSE</sequence>
<dbReference type="PROSITE" id="PS51725">
    <property type="entry name" value="ABM"/>
    <property type="match status" value="1"/>
</dbReference>
<feature type="domain" description="ABM" evidence="1">
    <location>
        <begin position="2"/>
        <end position="90"/>
    </location>
</feature>